<reference evidence="2 3" key="1">
    <citation type="submission" date="2018-06" db="EMBL/GenBank/DDBJ databases">
        <title>Comparative genomics reveals the genomic features of Rhizophagus irregularis, R. cerebriforme, R. diaphanum and Gigaspora rosea, and their symbiotic lifestyle signature.</title>
        <authorList>
            <person name="Morin E."/>
            <person name="San Clemente H."/>
            <person name="Chen E.C.H."/>
            <person name="De La Providencia I."/>
            <person name="Hainaut M."/>
            <person name="Kuo A."/>
            <person name="Kohler A."/>
            <person name="Murat C."/>
            <person name="Tang N."/>
            <person name="Roy S."/>
            <person name="Loubradou J."/>
            <person name="Henrissat B."/>
            <person name="Grigoriev I.V."/>
            <person name="Corradi N."/>
            <person name="Roux C."/>
            <person name="Martin F.M."/>
        </authorList>
    </citation>
    <scope>NUCLEOTIDE SEQUENCE [LARGE SCALE GENOMIC DNA]</scope>
    <source>
        <strain evidence="2 3">DAOM 227022</strain>
    </source>
</reference>
<dbReference type="Proteomes" id="UP000265703">
    <property type="component" value="Unassembled WGS sequence"/>
</dbReference>
<feature type="compositionally biased region" description="Low complexity" evidence="1">
    <location>
        <begin position="93"/>
        <end position="103"/>
    </location>
</feature>
<feature type="region of interest" description="Disordered" evidence="1">
    <location>
        <begin position="89"/>
        <end position="154"/>
    </location>
</feature>
<dbReference type="OrthoDB" id="6627536at2759"/>
<organism evidence="2 3">
    <name type="scientific">Glomus cerebriforme</name>
    <dbReference type="NCBI Taxonomy" id="658196"/>
    <lineage>
        <taxon>Eukaryota</taxon>
        <taxon>Fungi</taxon>
        <taxon>Fungi incertae sedis</taxon>
        <taxon>Mucoromycota</taxon>
        <taxon>Glomeromycotina</taxon>
        <taxon>Glomeromycetes</taxon>
        <taxon>Glomerales</taxon>
        <taxon>Glomeraceae</taxon>
        <taxon>Glomus</taxon>
    </lineage>
</organism>
<protein>
    <submittedName>
        <fullName evidence="2">Uncharacterized protein</fullName>
    </submittedName>
</protein>
<accession>A0A397S5Y2</accession>
<sequence length="535" mass="59873">MDDDLIAESSSMDNNIDDDHAASTQIQMDIDVPRECTTSTRTQPINTNVSGRENKNGLVGHGIRQRMFLEPMSFKALFSATRVRPNTSFAAMNSSSGNSSKSSQDVDTSDKELKTNVPQEGRNNNFQSSRTNTVSQDNNDDSSLRSDTDPGMLLHTTITNSRANQEITTGLSIQSNVTNDQLTRKAQTIIPNMNRDINSISISRFPRSTDDNRRPITNINTNHTNRKISKYGSNSVINLHESEQLHTTGTRERVSSISPATDNRGRSIVTNQTGNSGFRQHIVGEMSGLVTSRPINLNDSWAGVELTANPNLHITWGIETTRQFIVPGNNASRQRQFPSYNGTGNNRRATNSNTSRMSIAYLCSNDFPGQDGVINSSRNENNLKLSSDGFLNINNKRICRVCREKFAPLPVNMMAHKCPRCLRHFSLYNLEWPLRKQPKEKGKAKETKNRNEVINRRDKKATPIATLITTTNNNKGKARQVTVPVSYIADKKEHNERMQAIIFAESNEEWLPIDGIDKEKYDVGEEEPAAGKVFR</sequence>
<keyword evidence="3" id="KW-1185">Reference proteome</keyword>
<dbReference type="EMBL" id="QKYT01000743">
    <property type="protein sequence ID" value="RIA81793.1"/>
    <property type="molecule type" value="Genomic_DNA"/>
</dbReference>
<name>A0A397S5Y2_9GLOM</name>
<evidence type="ECO:0000313" key="3">
    <source>
        <dbReference type="Proteomes" id="UP000265703"/>
    </source>
</evidence>
<feature type="region of interest" description="Disordered" evidence="1">
    <location>
        <begin position="332"/>
        <end position="351"/>
    </location>
</feature>
<comment type="caution">
    <text evidence="2">The sequence shown here is derived from an EMBL/GenBank/DDBJ whole genome shotgun (WGS) entry which is preliminary data.</text>
</comment>
<feature type="compositionally biased region" description="Polar residues" evidence="1">
    <location>
        <begin position="116"/>
        <end position="137"/>
    </location>
</feature>
<feature type="region of interest" description="Disordered" evidence="1">
    <location>
        <begin position="1"/>
        <end position="21"/>
    </location>
</feature>
<gene>
    <name evidence="2" type="ORF">C1645_539207</name>
</gene>
<dbReference type="AlphaFoldDB" id="A0A397S5Y2"/>
<feature type="compositionally biased region" description="Polar residues" evidence="1">
    <location>
        <begin position="36"/>
        <end position="51"/>
    </location>
</feature>
<dbReference type="STRING" id="658196.A0A397S5Y2"/>
<proteinExistence type="predicted"/>
<feature type="compositionally biased region" description="Low complexity" evidence="1">
    <location>
        <begin position="341"/>
        <end position="351"/>
    </location>
</feature>
<evidence type="ECO:0000313" key="2">
    <source>
        <dbReference type="EMBL" id="RIA81793.1"/>
    </source>
</evidence>
<feature type="region of interest" description="Disordered" evidence="1">
    <location>
        <begin position="36"/>
        <end position="58"/>
    </location>
</feature>
<evidence type="ECO:0000256" key="1">
    <source>
        <dbReference type="SAM" id="MobiDB-lite"/>
    </source>
</evidence>